<protein>
    <submittedName>
        <fullName evidence="2">Substrate-binding domain-containing protein</fullName>
    </submittedName>
</protein>
<gene>
    <name evidence="2" type="ORF">N5A92_23885</name>
</gene>
<organism evidence="2 3">
    <name type="scientific">Chelativorans salis</name>
    <dbReference type="NCBI Taxonomy" id="2978478"/>
    <lineage>
        <taxon>Bacteria</taxon>
        <taxon>Pseudomonadati</taxon>
        <taxon>Pseudomonadota</taxon>
        <taxon>Alphaproteobacteria</taxon>
        <taxon>Hyphomicrobiales</taxon>
        <taxon>Phyllobacteriaceae</taxon>
        <taxon>Chelativorans</taxon>
    </lineage>
</organism>
<feature type="domain" description="LysR substrate-binding" evidence="1">
    <location>
        <begin position="16"/>
        <end position="114"/>
    </location>
</feature>
<proteinExistence type="predicted"/>
<dbReference type="Pfam" id="PF03466">
    <property type="entry name" value="LysR_substrate"/>
    <property type="match status" value="1"/>
</dbReference>
<dbReference type="EMBL" id="JAOCZP010000011">
    <property type="protein sequence ID" value="MCT7378064.1"/>
    <property type="molecule type" value="Genomic_DNA"/>
</dbReference>
<evidence type="ECO:0000313" key="3">
    <source>
        <dbReference type="Proteomes" id="UP001320831"/>
    </source>
</evidence>
<evidence type="ECO:0000313" key="2">
    <source>
        <dbReference type="EMBL" id="MCT7378064.1"/>
    </source>
</evidence>
<dbReference type="InterPro" id="IPR005119">
    <property type="entry name" value="LysR_subst-bd"/>
</dbReference>
<reference evidence="2 3" key="1">
    <citation type="submission" date="2022-09" db="EMBL/GenBank/DDBJ databases">
        <title>Chelativorans salina sp. nov., a novel slightly halophilic bacterium isolated from a saline lake sediment enrichment.</title>
        <authorList>
            <person name="Gao L."/>
            <person name="Fang B.-Z."/>
            <person name="Li W.-J."/>
        </authorList>
    </citation>
    <scope>NUCLEOTIDE SEQUENCE [LARGE SCALE GENOMIC DNA]</scope>
    <source>
        <strain evidence="2 3">EGI FJ00035</strain>
    </source>
</reference>
<sequence length="123" mass="13224">MLGFSVFGPASGAAPQVWIGYDDAHAHLPQAKWVQSIKGARQGFLRVADAGTALEAVACGLGVSFLPRLAAAGDARLREIIDDLPISARARSVWLLSHVDQRMRASVSVTKDWLMTLPWDDVG</sequence>
<dbReference type="Proteomes" id="UP001320831">
    <property type="component" value="Unassembled WGS sequence"/>
</dbReference>
<dbReference type="RefSeq" id="WP_260906858.1">
    <property type="nucleotide sequence ID" value="NZ_JAOCZP010000011.1"/>
</dbReference>
<dbReference type="Gene3D" id="3.40.190.290">
    <property type="match status" value="1"/>
</dbReference>
<accession>A0ABT2LXZ5</accession>
<keyword evidence="3" id="KW-1185">Reference proteome</keyword>
<evidence type="ECO:0000259" key="1">
    <source>
        <dbReference type="Pfam" id="PF03466"/>
    </source>
</evidence>
<comment type="caution">
    <text evidence="2">The sequence shown here is derived from an EMBL/GenBank/DDBJ whole genome shotgun (WGS) entry which is preliminary data.</text>
</comment>
<dbReference type="SUPFAM" id="SSF53850">
    <property type="entry name" value="Periplasmic binding protein-like II"/>
    <property type="match status" value="1"/>
</dbReference>
<name>A0ABT2LXZ5_9HYPH</name>